<sequence length="380" mass="41699">MVQPTANSSGAAGDISVREWICWVGTFHAVHRLQCFLRPPLVSLKPPPSVASHSNRRLTSRAHAQEGEAPVEPTSTLVLTAPSNTFLDTRLLLPTPFTPTAERPLPNTGGPLDRLEWAFSGVSETLPPIVMSQTQHVAAHSHAPPLASVDYRRLCDFSSSGGGTVTVPRKRWNHVIDSKCVAPGQKPAPDEGEMYAVAGRPEACLEIGKMEREKGSGVVSRYQELWVSAEPRLVGSETRRQGVVLSLDMPEQQARGIIIRVAQYCQALLITKDQIDLERWECVDGTRAEWQRAAKLGSRFLPCSWTFEGGQAIEEGVAVGSTLQDGEMKWQVQERFAWDGKASLGGFGGPKSERKDPRNWEALFLIPVQFENGGHQTIHG</sequence>
<dbReference type="Proteomes" id="UP000183809">
    <property type="component" value="Unassembled WGS sequence"/>
</dbReference>
<dbReference type="STRING" id="236234.A0A1J9R8Q5"/>
<dbReference type="AlphaFoldDB" id="A0A1J9R8Q5"/>
<dbReference type="InterPro" id="IPR043047">
    <property type="entry name" value="Hri1_N_sf"/>
</dbReference>
<comment type="caution">
    <text evidence="2">The sequence shown here is derived from an EMBL/GenBank/DDBJ whole genome shotgun (WGS) entry which is preliminary data.</text>
</comment>
<gene>
    <name evidence="2" type="ORF">BKCO1_1120004</name>
</gene>
<evidence type="ECO:0000256" key="1">
    <source>
        <dbReference type="SAM" id="MobiDB-lite"/>
    </source>
</evidence>
<name>A0A1J9R8Q5_9PEZI</name>
<reference evidence="2 3" key="1">
    <citation type="submission" date="2016-10" db="EMBL/GenBank/DDBJ databases">
        <title>Proteomics and genomics reveal pathogen-plant mechanisms compatible with a hemibiotrophic lifestyle of Diplodia corticola.</title>
        <authorList>
            <person name="Fernandes I."/>
            <person name="De Jonge R."/>
            <person name="Van De Peer Y."/>
            <person name="Devreese B."/>
            <person name="Alves A."/>
            <person name="Esteves A.C."/>
        </authorList>
    </citation>
    <scope>NUCLEOTIDE SEQUENCE [LARGE SCALE GENOMIC DNA]</scope>
    <source>
        <strain evidence="2 3">CBS 112549</strain>
    </source>
</reference>
<dbReference type="RefSeq" id="XP_020125047.1">
    <property type="nucleotide sequence ID" value="XM_020270482.1"/>
</dbReference>
<dbReference type="Gene3D" id="2.40.128.320">
    <property type="entry name" value="Protein HRI1, N-terminal domain"/>
    <property type="match status" value="2"/>
</dbReference>
<evidence type="ECO:0000313" key="2">
    <source>
        <dbReference type="EMBL" id="OJD28787.1"/>
    </source>
</evidence>
<evidence type="ECO:0000313" key="3">
    <source>
        <dbReference type="Proteomes" id="UP000183809"/>
    </source>
</evidence>
<dbReference type="InterPro" id="IPR031818">
    <property type="entry name" value="Hri1"/>
</dbReference>
<dbReference type="GeneID" id="31010741"/>
<accession>A0A1J9R8Q5</accession>
<protein>
    <submittedName>
        <fullName evidence="2">Sodium nucleoside cotransporter</fullName>
    </submittedName>
</protein>
<dbReference type="Pfam" id="PF16815">
    <property type="entry name" value="HRI1"/>
    <property type="match status" value="1"/>
</dbReference>
<organism evidence="2 3">
    <name type="scientific">Diplodia corticola</name>
    <dbReference type="NCBI Taxonomy" id="236234"/>
    <lineage>
        <taxon>Eukaryota</taxon>
        <taxon>Fungi</taxon>
        <taxon>Dikarya</taxon>
        <taxon>Ascomycota</taxon>
        <taxon>Pezizomycotina</taxon>
        <taxon>Dothideomycetes</taxon>
        <taxon>Dothideomycetes incertae sedis</taxon>
        <taxon>Botryosphaeriales</taxon>
        <taxon>Botryosphaeriaceae</taxon>
        <taxon>Diplodia</taxon>
    </lineage>
</organism>
<dbReference type="CDD" id="cd11693">
    <property type="entry name" value="HRI1_C_like"/>
    <property type="match status" value="1"/>
</dbReference>
<keyword evidence="3" id="KW-1185">Reference proteome</keyword>
<dbReference type="OrthoDB" id="4045395at2759"/>
<feature type="region of interest" description="Disordered" evidence="1">
    <location>
        <begin position="46"/>
        <end position="75"/>
    </location>
</feature>
<dbReference type="EMBL" id="MNUE01000112">
    <property type="protein sequence ID" value="OJD28787.1"/>
    <property type="molecule type" value="Genomic_DNA"/>
</dbReference>
<proteinExistence type="predicted"/>